<feature type="domain" description="Pyridoxamine 5'-phosphate oxidase N-terminal" evidence="2">
    <location>
        <begin position="4"/>
        <end position="135"/>
    </location>
</feature>
<gene>
    <name evidence="3" type="ORF">GCM10009681_10690</name>
</gene>
<dbReference type="InterPro" id="IPR011576">
    <property type="entry name" value="Pyridox_Oxase_N"/>
</dbReference>
<keyword evidence="4" id="KW-1185">Reference proteome</keyword>
<dbReference type="RefSeq" id="WP_344077453.1">
    <property type="nucleotide sequence ID" value="NZ_BAAALS010000004.1"/>
</dbReference>
<sequence length="138" mass="14680">MTAAQARARFADARVARLATADVAGRPHLVPIVFAPVGDDGLCFAVDGKPKSGAPLRRLANIAANPAVSVLVDHYDDDWERLWWARADGTARVIEAGSARAAGPLAALARRYPQYQLTAPPGPVVVISVRRWSGWSAA</sequence>
<dbReference type="PANTHER" id="PTHR35176">
    <property type="entry name" value="HEME OXYGENASE HI_0854-RELATED"/>
    <property type="match status" value="1"/>
</dbReference>
<reference evidence="3 4" key="1">
    <citation type="journal article" date="2019" name="Int. J. Syst. Evol. Microbiol.">
        <title>The Global Catalogue of Microorganisms (GCM) 10K type strain sequencing project: providing services to taxonomists for standard genome sequencing and annotation.</title>
        <authorList>
            <consortium name="The Broad Institute Genomics Platform"/>
            <consortium name="The Broad Institute Genome Sequencing Center for Infectious Disease"/>
            <person name="Wu L."/>
            <person name="Ma J."/>
        </authorList>
    </citation>
    <scope>NUCLEOTIDE SEQUENCE [LARGE SCALE GENOMIC DNA]</scope>
    <source>
        <strain evidence="3 4">JCM 13249</strain>
    </source>
</reference>
<dbReference type="InterPro" id="IPR012349">
    <property type="entry name" value="Split_barrel_FMN-bd"/>
</dbReference>
<dbReference type="EMBL" id="BAAALS010000004">
    <property type="protein sequence ID" value="GAA1741801.1"/>
    <property type="molecule type" value="Genomic_DNA"/>
</dbReference>
<dbReference type="Proteomes" id="UP001500655">
    <property type="component" value="Unassembled WGS sequence"/>
</dbReference>
<evidence type="ECO:0000313" key="4">
    <source>
        <dbReference type="Proteomes" id="UP001500655"/>
    </source>
</evidence>
<name>A0ABN2JWX3_9ACTN</name>
<evidence type="ECO:0000256" key="1">
    <source>
        <dbReference type="ARBA" id="ARBA00023002"/>
    </source>
</evidence>
<dbReference type="Gene3D" id="2.30.110.10">
    <property type="entry name" value="Electron Transport, Fmn-binding Protein, Chain A"/>
    <property type="match status" value="1"/>
</dbReference>
<dbReference type="SUPFAM" id="SSF50475">
    <property type="entry name" value="FMN-binding split barrel"/>
    <property type="match status" value="1"/>
</dbReference>
<comment type="caution">
    <text evidence="3">The sequence shown here is derived from an EMBL/GenBank/DDBJ whole genome shotgun (WGS) entry which is preliminary data.</text>
</comment>
<proteinExistence type="predicted"/>
<dbReference type="InterPro" id="IPR019967">
    <property type="entry name" value="F420-dep_enz_PPOX_Rv0121"/>
</dbReference>
<keyword evidence="1" id="KW-0560">Oxidoreductase</keyword>
<evidence type="ECO:0000313" key="3">
    <source>
        <dbReference type="EMBL" id="GAA1741801.1"/>
    </source>
</evidence>
<dbReference type="Pfam" id="PF01243">
    <property type="entry name" value="PNPOx_N"/>
    <property type="match status" value="1"/>
</dbReference>
<organism evidence="3 4">
    <name type="scientific">Luedemannella helvata</name>
    <dbReference type="NCBI Taxonomy" id="349315"/>
    <lineage>
        <taxon>Bacteria</taxon>
        <taxon>Bacillati</taxon>
        <taxon>Actinomycetota</taxon>
        <taxon>Actinomycetes</taxon>
        <taxon>Micromonosporales</taxon>
        <taxon>Micromonosporaceae</taxon>
        <taxon>Luedemannella</taxon>
    </lineage>
</organism>
<dbReference type="NCBIfam" id="TIGR03668">
    <property type="entry name" value="Rv0121_F420"/>
    <property type="match status" value="1"/>
</dbReference>
<evidence type="ECO:0000259" key="2">
    <source>
        <dbReference type="Pfam" id="PF01243"/>
    </source>
</evidence>
<dbReference type="PANTHER" id="PTHR35176:SF2">
    <property type="entry name" value="F420H(2)-DEPENDENT REDUCTASE RV1155"/>
    <property type="match status" value="1"/>
</dbReference>
<protein>
    <submittedName>
        <fullName evidence="3">TIGR03668 family PPOX class F420-dependent oxidoreductase</fullName>
    </submittedName>
</protein>
<accession>A0ABN2JWX3</accession>
<dbReference type="InterPro" id="IPR052019">
    <property type="entry name" value="F420H2_bilvrd_red/Heme_oxyg"/>
</dbReference>